<dbReference type="InterPro" id="IPR010869">
    <property type="entry name" value="DUF1501"/>
</dbReference>
<sequence length="527" mass="55445">MALQHGAAHDHDHAAWTRRDFLVRSGLAAVGSAVAVGGAPARALAPTSLVSALGRVETDRVLVLIQLQGGNDGLNTIVPYRNDLYGAARPTLRLRAADVLDLDGDHGLHASLAPLRRFWDEGHLGIVRSVGYPDQDLSHFRGTDVWLSGSPADEVWQTGWAGRTLAPSFPDFATDPPEAPPAVQIGASAPLLFEDDGLGYGMAIRDIEAFLRLADGGEAYPTGGLPDTPAGAELAFARRIANDAFRYRDALYAATQAAANQTDYPDTTFAAELAAVAQLVKGRLGARMYLVSLGGFDTHAAQSGEHAALLRTLAEALDAFFRDLALSGDDQRTLAVTFSEFGRRVEENGSAGTDHGTSAPLFLAGPAVEGGFYGAAPDLADLDASGNLRHDVDFRQVYATVMRRWLGLDDATATGVLGGAFDPLPLIQAGVGTAIPAGAPDALRLHPPAPNPTRTHTTLRFALGAPAHVRLAVYDVRGRRVAVLADGVRAAGEHAVPFDASGLAAGTYVVRLDAGRQSQTARLTVTR</sequence>
<reference evidence="1 2" key="1">
    <citation type="submission" date="2016-11" db="EMBL/GenBank/DDBJ databases">
        <title>Study of marine rhodopsin-containing bacteria.</title>
        <authorList>
            <person name="Yoshizawa S."/>
            <person name="Kumagai Y."/>
            <person name="Kogure K."/>
        </authorList>
    </citation>
    <scope>NUCLEOTIDE SEQUENCE [LARGE SCALE GENOMIC DNA]</scope>
    <source>
        <strain evidence="1 2">SAORIC-28</strain>
    </source>
</reference>
<gene>
    <name evidence="1" type="ORF">BSZ37_15095</name>
</gene>
<protein>
    <recommendedName>
        <fullName evidence="3">Secretion system C-terminal sorting domain-containing protein</fullName>
    </recommendedName>
</protein>
<dbReference type="PANTHER" id="PTHR43737:SF1">
    <property type="entry name" value="DUF1501 DOMAIN-CONTAINING PROTEIN"/>
    <property type="match status" value="1"/>
</dbReference>
<name>A0A271J6B7_9BACT</name>
<keyword evidence="2" id="KW-1185">Reference proteome</keyword>
<dbReference type="NCBIfam" id="TIGR04183">
    <property type="entry name" value="Por_Secre_tail"/>
    <property type="match status" value="1"/>
</dbReference>
<dbReference type="PROSITE" id="PS51318">
    <property type="entry name" value="TAT"/>
    <property type="match status" value="1"/>
</dbReference>
<comment type="caution">
    <text evidence="1">The sequence shown here is derived from an EMBL/GenBank/DDBJ whole genome shotgun (WGS) entry which is preliminary data.</text>
</comment>
<accession>A0A271J6B7</accession>
<dbReference type="InterPro" id="IPR006311">
    <property type="entry name" value="TAT_signal"/>
</dbReference>
<dbReference type="Gene3D" id="2.60.40.4070">
    <property type="match status" value="1"/>
</dbReference>
<evidence type="ECO:0000313" key="2">
    <source>
        <dbReference type="Proteomes" id="UP000216339"/>
    </source>
</evidence>
<evidence type="ECO:0000313" key="1">
    <source>
        <dbReference type="EMBL" id="PAP78797.1"/>
    </source>
</evidence>
<organism evidence="1 2">
    <name type="scientific">Rubrivirga marina</name>
    <dbReference type="NCBI Taxonomy" id="1196024"/>
    <lineage>
        <taxon>Bacteria</taxon>
        <taxon>Pseudomonadati</taxon>
        <taxon>Rhodothermota</taxon>
        <taxon>Rhodothermia</taxon>
        <taxon>Rhodothermales</taxon>
        <taxon>Rubricoccaceae</taxon>
        <taxon>Rubrivirga</taxon>
    </lineage>
</organism>
<dbReference type="Pfam" id="PF07394">
    <property type="entry name" value="DUF1501"/>
    <property type="match status" value="1"/>
</dbReference>
<dbReference type="InterPro" id="IPR026444">
    <property type="entry name" value="Secre_tail"/>
</dbReference>
<dbReference type="EMBL" id="MQWD01000001">
    <property type="protein sequence ID" value="PAP78797.1"/>
    <property type="molecule type" value="Genomic_DNA"/>
</dbReference>
<dbReference type="Proteomes" id="UP000216339">
    <property type="component" value="Unassembled WGS sequence"/>
</dbReference>
<evidence type="ECO:0008006" key="3">
    <source>
        <dbReference type="Google" id="ProtNLM"/>
    </source>
</evidence>
<dbReference type="AlphaFoldDB" id="A0A271J6B7"/>
<proteinExistence type="predicted"/>
<dbReference type="PANTHER" id="PTHR43737">
    <property type="entry name" value="BLL7424 PROTEIN"/>
    <property type="match status" value="1"/>
</dbReference>